<feature type="transmembrane region" description="Helical" evidence="6">
    <location>
        <begin position="102"/>
        <end position="126"/>
    </location>
</feature>
<evidence type="ECO:0000256" key="5">
    <source>
        <dbReference type="ARBA" id="ARBA00023136"/>
    </source>
</evidence>
<evidence type="ECO:0000313" key="8">
    <source>
        <dbReference type="EMBL" id="TXK56509.1"/>
    </source>
</evidence>
<evidence type="ECO:0000313" key="9">
    <source>
        <dbReference type="Proteomes" id="UP000306813"/>
    </source>
</evidence>
<keyword evidence="3 6" id="KW-0812">Transmembrane</keyword>
<dbReference type="EMBL" id="VRMA01000054">
    <property type="protein sequence ID" value="TXK56509.1"/>
    <property type="molecule type" value="Genomic_DNA"/>
</dbReference>
<keyword evidence="5 6" id="KW-0472">Membrane</keyword>
<reference evidence="8 10" key="2">
    <citation type="submission" date="2019-08" db="EMBL/GenBank/DDBJ databases">
        <title>Rapid identification of Enteric Bacteria from Whole Genome Sequences (WGS) using Average Nucleotide Identity (ANI).</title>
        <authorList>
            <person name="Lane C."/>
        </authorList>
    </citation>
    <scope>NUCLEOTIDE SEQUENCE [LARGE SCALE GENOMIC DNA]</scope>
    <source>
        <strain evidence="8 10">D4984</strain>
    </source>
</reference>
<evidence type="ECO:0000313" key="7">
    <source>
        <dbReference type="EMBL" id="TNB55093.1"/>
    </source>
</evidence>
<proteinExistence type="predicted"/>
<protein>
    <submittedName>
        <fullName evidence="7">LptF/LptG family permease</fullName>
    </submittedName>
</protein>
<evidence type="ECO:0000256" key="3">
    <source>
        <dbReference type="ARBA" id="ARBA00022692"/>
    </source>
</evidence>
<dbReference type="KEGG" id="chv:CHELV3228_0937"/>
<evidence type="ECO:0000256" key="4">
    <source>
        <dbReference type="ARBA" id="ARBA00022989"/>
    </source>
</evidence>
<dbReference type="Pfam" id="PF03739">
    <property type="entry name" value="LptF_LptG"/>
    <property type="match status" value="1"/>
</dbReference>
<dbReference type="PANTHER" id="PTHR33529">
    <property type="entry name" value="SLR0882 PROTEIN-RELATED"/>
    <property type="match status" value="1"/>
</dbReference>
<organism evidence="7 9">
    <name type="scientific">Campylobacter helveticus</name>
    <dbReference type="NCBI Taxonomy" id="28898"/>
    <lineage>
        <taxon>Bacteria</taxon>
        <taxon>Pseudomonadati</taxon>
        <taxon>Campylobacterota</taxon>
        <taxon>Epsilonproteobacteria</taxon>
        <taxon>Campylobacterales</taxon>
        <taxon>Campylobacteraceae</taxon>
        <taxon>Campylobacter</taxon>
    </lineage>
</organism>
<dbReference type="GO" id="GO:0043190">
    <property type="term" value="C:ATP-binding cassette (ABC) transporter complex"/>
    <property type="evidence" value="ECO:0007669"/>
    <property type="project" value="TreeGrafter"/>
</dbReference>
<dbReference type="GeneID" id="52036844"/>
<feature type="transmembrane region" description="Helical" evidence="6">
    <location>
        <begin position="12"/>
        <end position="36"/>
    </location>
</feature>
<feature type="transmembrane region" description="Helical" evidence="6">
    <location>
        <begin position="290"/>
        <end position="309"/>
    </location>
</feature>
<dbReference type="EMBL" id="VDBS01000092">
    <property type="protein sequence ID" value="TNB55093.1"/>
    <property type="molecule type" value="Genomic_DNA"/>
</dbReference>
<gene>
    <name evidence="7" type="ORF">FDW42_09655</name>
    <name evidence="8" type="ORF">FVD16_06715</name>
</gene>
<dbReference type="PANTHER" id="PTHR33529:SF7">
    <property type="entry name" value="LIPOPOLYSACCHARIDE EXPORT SYSTEM PERMEASE PROTEIN LPTF"/>
    <property type="match status" value="1"/>
</dbReference>
<keyword evidence="10" id="KW-1185">Reference proteome</keyword>
<evidence type="ECO:0000256" key="1">
    <source>
        <dbReference type="ARBA" id="ARBA00004651"/>
    </source>
</evidence>
<keyword evidence="4 6" id="KW-1133">Transmembrane helix</keyword>
<dbReference type="GO" id="GO:0015920">
    <property type="term" value="P:lipopolysaccharide transport"/>
    <property type="evidence" value="ECO:0007669"/>
    <property type="project" value="TreeGrafter"/>
</dbReference>
<name>A0AAX2UIH6_9BACT</name>
<sequence>MRLIFRYILNQFLGTHLSIFLVLFGIVSMVFFIQIANLTSSIEISFLDLFKLYGFMLPRILIFTLPLAFFVALTLALYRLSRENESVVFFTLGFTPLKMAQFFLKIAALLSAFMLVVALVMMPIVYQLQKNFVDYKKTQVKFNYKTGEFGQKFLDWMIFIQNENEGKYENIVMFHPKSAKNLKEQLIIAKEASLERLNEGFAFKLNEGKMYNFDGEETLFIGEFENLVVNTKFSDNLGQTKAFYEYWDDINSNAGKAKEFVMYVCISLFPLASTLFALSFGIVTYRYEKGFIYLGMFGVIAVYFGLLSGFYKPPLLAVVLIFSFAFAASIFCFKKMIMSRY</sequence>
<feature type="transmembrane region" description="Helical" evidence="6">
    <location>
        <begin position="315"/>
        <end position="333"/>
    </location>
</feature>
<keyword evidence="2" id="KW-1003">Cell membrane</keyword>
<feature type="transmembrane region" description="Helical" evidence="6">
    <location>
        <begin position="260"/>
        <end position="283"/>
    </location>
</feature>
<feature type="transmembrane region" description="Helical" evidence="6">
    <location>
        <begin position="56"/>
        <end position="81"/>
    </location>
</feature>
<dbReference type="InterPro" id="IPR005495">
    <property type="entry name" value="LptG/LptF_permease"/>
</dbReference>
<dbReference type="Proteomes" id="UP000306813">
    <property type="component" value="Unassembled WGS sequence"/>
</dbReference>
<dbReference type="Proteomes" id="UP000321317">
    <property type="component" value="Unassembled WGS sequence"/>
</dbReference>
<evidence type="ECO:0000256" key="6">
    <source>
        <dbReference type="SAM" id="Phobius"/>
    </source>
</evidence>
<dbReference type="AlphaFoldDB" id="A0AAX2UIH6"/>
<reference evidence="7 9" key="1">
    <citation type="submission" date="2019-05" db="EMBL/GenBank/DDBJ databases">
        <title>Draft genomes of eight strains of Campylobacter helveticus isolated from cats and a dog in New Zealand.</title>
        <authorList>
            <person name="Bojanic K."/>
            <person name="Midwinter A.C."/>
            <person name="Biggs P.J."/>
            <person name="Acke E."/>
            <person name="Cornelius A.J."/>
            <person name="Marshall J.C."/>
        </authorList>
    </citation>
    <scope>NUCLEOTIDE SEQUENCE [LARGE SCALE GENOMIC DNA]</scope>
    <source>
        <strain evidence="7 9">ACP123b</strain>
    </source>
</reference>
<dbReference type="RefSeq" id="WP_082199777.1">
    <property type="nucleotide sequence ID" value="NZ_CP020478.1"/>
</dbReference>
<evidence type="ECO:0000313" key="10">
    <source>
        <dbReference type="Proteomes" id="UP000321317"/>
    </source>
</evidence>
<accession>A0AAX2UIH6</accession>
<comment type="subcellular location">
    <subcellularLocation>
        <location evidence="1">Cell membrane</location>
        <topology evidence="1">Multi-pass membrane protein</topology>
    </subcellularLocation>
</comment>
<comment type="caution">
    <text evidence="7">The sequence shown here is derived from an EMBL/GenBank/DDBJ whole genome shotgun (WGS) entry which is preliminary data.</text>
</comment>
<evidence type="ECO:0000256" key="2">
    <source>
        <dbReference type="ARBA" id="ARBA00022475"/>
    </source>
</evidence>